<keyword evidence="1" id="KW-0472">Membrane</keyword>
<feature type="transmembrane region" description="Helical" evidence="1">
    <location>
        <begin position="361"/>
        <end position="384"/>
    </location>
</feature>
<dbReference type="AlphaFoldDB" id="A0A8J8MU13"/>
<keyword evidence="1" id="KW-0812">Transmembrane</keyword>
<organism evidence="3 4">
    <name type="scientific">Falsirhodobacter algicola</name>
    <dbReference type="NCBI Taxonomy" id="2692330"/>
    <lineage>
        <taxon>Bacteria</taxon>
        <taxon>Pseudomonadati</taxon>
        <taxon>Pseudomonadota</taxon>
        <taxon>Alphaproteobacteria</taxon>
        <taxon>Rhodobacterales</taxon>
        <taxon>Paracoccaceae</taxon>
        <taxon>Falsirhodobacter</taxon>
    </lineage>
</organism>
<accession>A0A8J8MU13</accession>
<dbReference type="RefSeq" id="WP_211783955.1">
    <property type="nucleotide sequence ID" value="NZ_CP047289.1"/>
</dbReference>
<keyword evidence="1" id="KW-1133">Transmembrane helix</keyword>
<feature type="transmembrane region" description="Helical" evidence="1">
    <location>
        <begin position="109"/>
        <end position="135"/>
    </location>
</feature>
<evidence type="ECO:0000313" key="3">
    <source>
        <dbReference type="EMBL" id="QUS36735.1"/>
    </source>
</evidence>
<name>A0A8J8MU13_9RHOB</name>
<feature type="transmembrane region" description="Helical" evidence="1">
    <location>
        <begin position="328"/>
        <end position="349"/>
    </location>
</feature>
<reference evidence="3" key="1">
    <citation type="submission" date="2020-01" db="EMBL/GenBank/DDBJ databases">
        <authorList>
            <person name="Yang Y."/>
            <person name="Kwon Y.M."/>
        </authorList>
    </citation>
    <scope>NUCLEOTIDE SEQUENCE</scope>
    <source>
        <strain evidence="3">PG104</strain>
    </source>
</reference>
<feature type="transmembrane region" description="Helical" evidence="1">
    <location>
        <begin position="390"/>
        <end position="406"/>
    </location>
</feature>
<feature type="transmembrane region" description="Helical" evidence="1">
    <location>
        <begin position="147"/>
        <end position="179"/>
    </location>
</feature>
<sequence>MLTNAFLETMGQFLTDPAMLGLIAAGTLLGLILGAIPGISSTMALAILMPTTFGMTPAAAILFLIAIFMSSVYGGSISAILLKLPGTPASIFTQVDGFPMTQQGRAGQALNYALIASTIGGMLGLILLVVLTPLLAGFASNFRSPEFAALALFGIVMLSFASNGSTLTATLVGLIGVVLGMVGFDSLTDAQRMTMDVPALQSGFNLIPVIIGLFGLAEILQNLVDRPRGVDTRPSIGRIYVPIRDLISRWKVILRGSLIGTFIGAVPAAGSAVAVSMAYAQERRLSREPEKFGTGHVDGVIAPEAANSASVGGSLVPLMSLGVPGDTVSAVLMGALMVHGLTPGPLLFASDPTFVSWIYGSVLLALVATLIFGLAIIPVSVLVTRVPPELMYVFIAIFCVIGAFAIRNDINDVYVMIAFGVTGFVLSRLRLPVTPLAFGLILGPILEENVRRSLMISRGSWTIFIERPISATLIAVCAALILLPLIGAAFARAKRRAAPQ</sequence>
<feature type="transmembrane region" description="Helical" evidence="1">
    <location>
        <begin position="199"/>
        <end position="220"/>
    </location>
</feature>
<feature type="domain" description="DUF112" evidence="2">
    <location>
        <begin position="20"/>
        <end position="436"/>
    </location>
</feature>
<protein>
    <submittedName>
        <fullName evidence="3">C4-dicarboxylate ABC transporter permease</fullName>
    </submittedName>
</protein>
<dbReference type="InterPro" id="IPR002823">
    <property type="entry name" value="DUF112_TM"/>
</dbReference>
<dbReference type="EMBL" id="CP047289">
    <property type="protein sequence ID" value="QUS36735.1"/>
    <property type="molecule type" value="Genomic_DNA"/>
</dbReference>
<feature type="transmembrane region" description="Helical" evidence="1">
    <location>
        <begin position="469"/>
        <end position="491"/>
    </location>
</feature>
<feature type="transmembrane region" description="Helical" evidence="1">
    <location>
        <begin position="258"/>
        <end position="280"/>
    </location>
</feature>
<feature type="transmembrane region" description="Helical" evidence="1">
    <location>
        <begin position="60"/>
        <end position="82"/>
    </location>
</feature>
<keyword evidence="4" id="KW-1185">Reference proteome</keyword>
<proteinExistence type="predicted"/>
<dbReference type="Pfam" id="PF01970">
    <property type="entry name" value="TctA"/>
    <property type="match status" value="1"/>
</dbReference>
<evidence type="ECO:0000313" key="4">
    <source>
        <dbReference type="Proteomes" id="UP000679284"/>
    </source>
</evidence>
<dbReference type="Proteomes" id="UP000679284">
    <property type="component" value="Chromosome"/>
</dbReference>
<feature type="transmembrane region" description="Helical" evidence="1">
    <location>
        <begin position="413"/>
        <end position="431"/>
    </location>
</feature>
<evidence type="ECO:0000259" key="2">
    <source>
        <dbReference type="Pfam" id="PF01970"/>
    </source>
</evidence>
<dbReference type="PANTHER" id="PTHR35342:SF5">
    <property type="entry name" value="TRICARBOXYLIC TRANSPORT PROTEIN"/>
    <property type="match status" value="1"/>
</dbReference>
<dbReference type="PANTHER" id="PTHR35342">
    <property type="entry name" value="TRICARBOXYLIC TRANSPORT PROTEIN"/>
    <property type="match status" value="1"/>
</dbReference>
<feature type="transmembrane region" description="Helical" evidence="1">
    <location>
        <begin position="20"/>
        <end position="48"/>
    </location>
</feature>
<evidence type="ECO:0000256" key="1">
    <source>
        <dbReference type="SAM" id="Phobius"/>
    </source>
</evidence>
<dbReference type="PRINTS" id="PR00173">
    <property type="entry name" value="EDTRNSPORT"/>
</dbReference>
<dbReference type="KEGG" id="fap:GR316_10965"/>
<gene>
    <name evidence="3" type="ORF">GR316_10965</name>
</gene>